<name>A0A813FU87_POLGL</name>
<accession>A0A813FU87</accession>
<keyword evidence="3" id="KW-1185">Reference proteome</keyword>
<dbReference type="AlphaFoldDB" id="A0A813FU87"/>
<feature type="non-terminal residue" evidence="2">
    <location>
        <position position="83"/>
    </location>
</feature>
<sequence length="83" mass="8740">VAAVWDAVAELAELLGNSSPASPLVLSEDTQGATVEGIQFSIRGLDDRIVRCEQDIGGLQKTRSSSLGESSASQPLQQRGQRS</sequence>
<comment type="caution">
    <text evidence="2">The sequence shown here is derived from an EMBL/GenBank/DDBJ whole genome shotgun (WGS) entry which is preliminary data.</text>
</comment>
<protein>
    <submittedName>
        <fullName evidence="2">Uncharacterized protein</fullName>
    </submittedName>
</protein>
<proteinExistence type="predicted"/>
<dbReference type="Proteomes" id="UP000654075">
    <property type="component" value="Unassembled WGS sequence"/>
</dbReference>
<organism evidence="2 3">
    <name type="scientific">Polarella glacialis</name>
    <name type="common">Dinoflagellate</name>
    <dbReference type="NCBI Taxonomy" id="89957"/>
    <lineage>
        <taxon>Eukaryota</taxon>
        <taxon>Sar</taxon>
        <taxon>Alveolata</taxon>
        <taxon>Dinophyceae</taxon>
        <taxon>Suessiales</taxon>
        <taxon>Suessiaceae</taxon>
        <taxon>Polarella</taxon>
    </lineage>
</organism>
<feature type="compositionally biased region" description="Polar residues" evidence="1">
    <location>
        <begin position="61"/>
        <end position="83"/>
    </location>
</feature>
<feature type="region of interest" description="Disordered" evidence="1">
    <location>
        <begin position="59"/>
        <end position="83"/>
    </location>
</feature>
<evidence type="ECO:0000313" key="3">
    <source>
        <dbReference type="Proteomes" id="UP000654075"/>
    </source>
</evidence>
<gene>
    <name evidence="2" type="ORF">PGLA1383_LOCUS31708</name>
</gene>
<evidence type="ECO:0000256" key="1">
    <source>
        <dbReference type="SAM" id="MobiDB-lite"/>
    </source>
</evidence>
<evidence type="ECO:0000313" key="2">
    <source>
        <dbReference type="EMBL" id="CAE8613968.1"/>
    </source>
</evidence>
<dbReference type="EMBL" id="CAJNNV010025340">
    <property type="protein sequence ID" value="CAE8613968.1"/>
    <property type="molecule type" value="Genomic_DNA"/>
</dbReference>
<reference evidence="2" key="1">
    <citation type="submission" date="2021-02" db="EMBL/GenBank/DDBJ databases">
        <authorList>
            <person name="Dougan E. K."/>
            <person name="Rhodes N."/>
            <person name="Thang M."/>
            <person name="Chan C."/>
        </authorList>
    </citation>
    <scope>NUCLEOTIDE SEQUENCE</scope>
</reference>